<dbReference type="EMBL" id="JARBHB010000015">
    <property type="protein sequence ID" value="KAJ8867220.1"/>
    <property type="molecule type" value="Genomic_DNA"/>
</dbReference>
<dbReference type="Proteomes" id="UP001159363">
    <property type="component" value="Chromosome 14"/>
</dbReference>
<sequence>MKARMYRLFTLDDSPPTKANRVQSQAGSLPNFRMWGSCRTMPLVGGFSRGSPVSPARSIRCCSTLASITLIGSQDLTVKSHPYLFTQKH</sequence>
<organism evidence="1 2">
    <name type="scientific">Dryococelus australis</name>
    <dbReference type="NCBI Taxonomy" id="614101"/>
    <lineage>
        <taxon>Eukaryota</taxon>
        <taxon>Metazoa</taxon>
        <taxon>Ecdysozoa</taxon>
        <taxon>Arthropoda</taxon>
        <taxon>Hexapoda</taxon>
        <taxon>Insecta</taxon>
        <taxon>Pterygota</taxon>
        <taxon>Neoptera</taxon>
        <taxon>Polyneoptera</taxon>
        <taxon>Phasmatodea</taxon>
        <taxon>Verophasmatodea</taxon>
        <taxon>Anareolatae</taxon>
        <taxon>Phasmatidae</taxon>
        <taxon>Eurycanthinae</taxon>
        <taxon>Dryococelus</taxon>
    </lineage>
</organism>
<evidence type="ECO:0000313" key="2">
    <source>
        <dbReference type="Proteomes" id="UP001159363"/>
    </source>
</evidence>
<gene>
    <name evidence="1" type="ORF">PR048_031018</name>
</gene>
<proteinExistence type="predicted"/>
<reference evidence="1 2" key="1">
    <citation type="submission" date="2023-02" db="EMBL/GenBank/DDBJ databases">
        <title>LHISI_Scaffold_Assembly.</title>
        <authorList>
            <person name="Stuart O.P."/>
            <person name="Cleave R."/>
            <person name="Magrath M.J.L."/>
            <person name="Mikheyev A.S."/>
        </authorList>
    </citation>
    <scope>NUCLEOTIDE SEQUENCE [LARGE SCALE GENOMIC DNA]</scope>
    <source>
        <strain evidence="1">Daus_M_001</strain>
        <tissue evidence="1">Leg muscle</tissue>
    </source>
</reference>
<accession>A0ABQ9G435</accession>
<comment type="caution">
    <text evidence="1">The sequence shown here is derived from an EMBL/GenBank/DDBJ whole genome shotgun (WGS) entry which is preliminary data.</text>
</comment>
<evidence type="ECO:0000313" key="1">
    <source>
        <dbReference type="EMBL" id="KAJ8867220.1"/>
    </source>
</evidence>
<name>A0ABQ9G435_9NEOP</name>
<keyword evidence="2" id="KW-1185">Reference proteome</keyword>
<protein>
    <submittedName>
        <fullName evidence="1">Uncharacterized protein</fullName>
    </submittedName>
</protein>